<keyword evidence="4" id="KW-1185">Reference proteome</keyword>
<gene>
    <name evidence="3" type="ORF">M413DRAFT_12524</name>
</gene>
<reference evidence="3 4" key="1">
    <citation type="submission" date="2014-04" db="EMBL/GenBank/DDBJ databases">
        <authorList>
            <consortium name="DOE Joint Genome Institute"/>
            <person name="Kuo A."/>
            <person name="Gay G."/>
            <person name="Dore J."/>
            <person name="Kohler A."/>
            <person name="Nagy L.G."/>
            <person name="Floudas D."/>
            <person name="Copeland A."/>
            <person name="Barry K.W."/>
            <person name="Cichocki N."/>
            <person name="Veneault-Fourrey C."/>
            <person name="LaButti K."/>
            <person name="Lindquist E.A."/>
            <person name="Lipzen A."/>
            <person name="Lundell T."/>
            <person name="Morin E."/>
            <person name="Murat C."/>
            <person name="Sun H."/>
            <person name="Tunlid A."/>
            <person name="Henrissat B."/>
            <person name="Grigoriev I.V."/>
            <person name="Hibbett D.S."/>
            <person name="Martin F."/>
            <person name="Nordberg H.P."/>
            <person name="Cantor M.N."/>
            <person name="Hua S.X."/>
        </authorList>
    </citation>
    <scope>NUCLEOTIDE SEQUENCE [LARGE SCALE GENOMIC DNA]</scope>
    <source>
        <strain evidence="4">h7</strain>
    </source>
</reference>
<accession>A0A0C2XMF3</accession>
<protein>
    <recommendedName>
        <fullName evidence="2">Ubiquitin-like domain-containing protein</fullName>
    </recommendedName>
</protein>
<dbReference type="EMBL" id="KN831788">
    <property type="protein sequence ID" value="KIM38908.1"/>
    <property type="molecule type" value="Genomic_DNA"/>
</dbReference>
<organism evidence="3 4">
    <name type="scientific">Hebeloma cylindrosporum</name>
    <dbReference type="NCBI Taxonomy" id="76867"/>
    <lineage>
        <taxon>Eukaryota</taxon>
        <taxon>Fungi</taxon>
        <taxon>Dikarya</taxon>
        <taxon>Basidiomycota</taxon>
        <taxon>Agaricomycotina</taxon>
        <taxon>Agaricomycetes</taxon>
        <taxon>Agaricomycetidae</taxon>
        <taxon>Agaricales</taxon>
        <taxon>Agaricineae</taxon>
        <taxon>Hymenogastraceae</taxon>
        <taxon>Hebeloma</taxon>
    </lineage>
</organism>
<keyword evidence="1" id="KW-0472">Membrane</keyword>
<dbReference type="OrthoDB" id="3059203at2759"/>
<feature type="domain" description="Ubiquitin-like" evidence="2">
    <location>
        <begin position="292"/>
        <end position="376"/>
    </location>
</feature>
<evidence type="ECO:0000256" key="1">
    <source>
        <dbReference type="SAM" id="Phobius"/>
    </source>
</evidence>
<dbReference type="Proteomes" id="UP000053424">
    <property type="component" value="Unassembled WGS sequence"/>
</dbReference>
<keyword evidence="1" id="KW-1133">Transmembrane helix</keyword>
<dbReference type="HOGENOM" id="CLU_509044_0_0_1"/>
<evidence type="ECO:0000313" key="3">
    <source>
        <dbReference type="EMBL" id="KIM38908.1"/>
    </source>
</evidence>
<feature type="transmembrane region" description="Helical" evidence="1">
    <location>
        <begin position="503"/>
        <end position="526"/>
    </location>
</feature>
<evidence type="ECO:0000259" key="2">
    <source>
        <dbReference type="Pfam" id="PF22893"/>
    </source>
</evidence>
<evidence type="ECO:0000313" key="4">
    <source>
        <dbReference type="Proteomes" id="UP000053424"/>
    </source>
</evidence>
<proteinExistence type="predicted"/>
<dbReference type="Pfam" id="PF22893">
    <property type="entry name" value="ULD_2"/>
    <property type="match status" value="1"/>
</dbReference>
<dbReference type="AlphaFoldDB" id="A0A0C2XMF3"/>
<dbReference type="InterPro" id="IPR054464">
    <property type="entry name" value="ULD_fung"/>
</dbReference>
<keyword evidence="1" id="KW-0812">Transmembrane</keyword>
<sequence>MSGCFSGDAIGIHVCVKAGSESSWWMPLSRHTSQCLHVNDLKPNHPPPPPVVPIRMVIKPTSFITSNWRRLLAVFRKLGKKGPVDRHACSTTATTLVSESRPNLINDEPIGDSGAVQPNLFVTDPGMDPSQDNLDSPPLREAVVPLLTVAAPIFEGIPVVGPALKAVIGGVLEILKAIDNTEDIGALKRRLHSLNSHILLVPVPPQGISKARDDLTKQLNATLERLRSMRGKRGIRYSSVARMISECSRDIDYYLIHYTDNIIQAMEVMGMRVMMELLRSTIPHPKGSQITGVVLIDATGRKYEVSMDSARSFEIFKKTIALFFHGDQLQAQIQRLYMKEGRYDICIGPGNQMVPIAGEEDWSNVEPGTQLVMRAILFQLKKSVDTGRQQCPLCKAWNRSNGGEFECHGCEGRFQISEPQILDPVIRMRDVEEISDIEKRILVNLHLQEYDFCLNARRFNLRNPPRELNDPLMMPHLNTNHTHVFLACQERDWFASYYLVKRIIIRTIVIILVKYYVLAVTLFFILQMILDAWRL</sequence>
<name>A0A0C2XMF3_HEBCY</name>
<reference evidence="4" key="2">
    <citation type="submission" date="2015-01" db="EMBL/GenBank/DDBJ databases">
        <title>Evolutionary Origins and Diversification of the Mycorrhizal Mutualists.</title>
        <authorList>
            <consortium name="DOE Joint Genome Institute"/>
            <consortium name="Mycorrhizal Genomics Consortium"/>
            <person name="Kohler A."/>
            <person name="Kuo A."/>
            <person name="Nagy L.G."/>
            <person name="Floudas D."/>
            <person name="Copeland A."/>
            <person name="Barry K.W."/>
            <person name="Cichocki N."/>
            <person name="Veneault-Fourrey C."/>
            <person name="LaButti K."/>
            <person name="Lindquist E.A."/>
            <person name="Lipzen A."/>
            <person name="Lundell T."/>
            <person name="Morin E."/>
            <person name="Murat C."/>
            <person name="Riley R."/>
            <person name="Ohm R."/>
            <person name="Sun H."/>
            <person name="Tunlid A."/>
            <person name="Henrissat B."/>
            <person name="Grigoriev I.V."/>
            <person name="Hibbett D.S."/>
            <person name="Martin F."/>
        </authorList>
    </citation>
    <scope>NUCLEOTIDE SEQUENCE [LARGE SCALE GENOMIC DNA]</scope>
    <source>
        <strain evidence="4">h7</strain>
    </source>
</reference>